<keyword evidence="1" id="KW-0812">Transmembrane</keyword>
<feature type="transmembrane region" description="Helical" evidence="1">
    <location>
        <begin position="47"/>
        <end position="77"/>
    </location>
</feature>
<dbReference type="EMBL" id="SUYC01000004">
    <property type="protein sequence ID" value="MBE6270238.1"/>
    <property type="molecule type" value="Genomic_DNA"/>
</dbReference>
<comment type="caution">
    <text evidence="2">The sequence shown here is derived from an EMBL/GenBank/DDBJ whole genome shotgun (WGS) entry which is preliminary data.</text>
</comment>
<evidence type="ECO:0000313" key="3">
    <source>
        <dbReference type="Proteomes" id="UP000806522"/>
    </source>
</evidence>
<evidence type="ECO:0000313" key="2">
    <source>
        <dbReference type="EMBL" id="MBE6270238.1"/>
    </source>
</evidence>
<proteinExistence type="predicted"/>
<dbReference type="Proteomes" id="UP000806522">
    <property type="component" value="Unassembled WGS sequence"/>
</dbReference>
<organism evidence="2 3">
    <name type="scientific">Xylanibacter ruminicola</name>
    <name type="common">Prevotella ruminicola</name>
    <dbReference type="NCBI Taxonomy" id="839"/>
    <lineage>
        <taxon>Bacteria</taxon>
        <taxon>Pseudomonadati</taxon>
        <taxon>Bacteroidota</taxon>
        <taxon>Bacteroidia</taxon>
        <taxon>Bacteroidales</taxon>
        <taxon>Prevotellaceae</taxon>
        <taxon>Xylanibacter</taxon>
    </lineage>
</organism>
<protein>
    <submittedName>
        <fullName evidence="2">Uncharacterized protein</fullName>
    </submittedName>
</protein>
<keyword evidence="1" id="KW-1133">Transmembrane helix</keyword>
<feature type="transmembrane region" description="Helical" evidence="1">
    <location>
        <begin position="12"/>
        <end position="35"/>
    </location>
</feature>
<sequence>MEEIKKNKRKSIAEWIAVFLCIAAAPVPCITLMSATKVMTERWECIALWPALLCLVIGAVAFLITCKVLSWLIYLIIK</sequence>
<keyword evidence="1" id="KW-0472">Membrane</keyword>
<reference evidence="2" key="1">
    <citation type="submission" date="2019-04" db="EMBL/GenBank/DDBJ databases">
        <title>Evolution of Biomass-Degrading Anaerobic Consortia Revealed by Metagenomics.</title>
        <authorList>
            <person name="Peng X."/>
        </authorList>
    </citation>
    <scope>NUCLEOTIDE SEQUENCE</scope>
    <source>
        <strain evidence="2">SIG140</strain>
    </source>
</reference>
<name>A0A9D5P3N8_XYLRU</name>
<dbReference type="AlphaFoldDB" id="A0A9D5P3N8"/>
<gene>
    <name evidence="2" type="ORF">E7101_04735</name>
</gene>
<evidence type="ECO:0000256" key="1">
    <source>
        <dbReference type="SAM" id="Phobius"/>
    </source>
</evidence>
<accession>A0A9D5P3N8</accession>